<proteinExistence type="predicted"/>
<dbReference type="EMBL" id="JBHSCL010000004">
    <property type="protein sequence ID" value="MFC4220339.1"/>
    <property type="molecule type" value="Genomic_DNA"/>
</dbReference>
<feature type="transmembrane region" description="Helical" evidence="1">
    <location>
        <begin position="260"/>
        <end position="278"/>
    </location>
</feature>
<keyword evidence="3" id="KW-1185">Reference proteome</keyword>
<accession>A0ABV8PN09</accession>
<keyword evidence="1" id="KW-1133">Transmembrane helix</keyword>
<keyword evidence="1" id="KW-0812">Transmembrane</keyword>
<dbReference type="RefSeq" id="WP_379763818.1">
    <property type="nucleotide sequence ID" value="NZ_JBHSCL010000004.1"/>
</dbReference>
<organism evidence="2 3">
    <name type="scientific">Flagellimonas marina</name>
    <dbReference type="NCBI Taxonomy" id="1775168"/>
    <lineage>
        <taxon>Bacteria</taxon>
        <taxon>Pseudomonadati</taxon>
        <taxon>Bacteroidota</taxon>
        <taxon>Flavobacteriia</taxon>
        <taxon>Flavobacteriales</taxon>
        <taxon>Flavobacteriaceae</taxon>
        <taxon>Flagellimonas</taxon>
    </lineage>
</organism>
<evidence type="ECO:0000313" key="2">
    <source>
        <dbReference type="EMBL" id="MFC4220339.1"/>
    </source>
</evidence>
<dbReference type="PANTHER" id="PTHR43471:SF14">
    <property type="entry name" value="ABC-2 TYPE TRANSPORT SYSTEM PERMEASE PROTEIN"/>
    <property type="match status" value="1"/>
</dbReference>
<dbReference type="Proteomes" id="UP001595841">
    <property type="component" value="Unassembled WGS sequence"/>
</dbReference>
<dbReference type="PANTHER" id="PTHR43471">
    <property type="entry name" value="ABC TRANSPORTER PERMEASE"/>
    <property type="match status" value="1"/>
</dbReference>
<evidence type="ECO:0000313" key="3">
    <source>
        <dbReference type="Proteomes" id="UP001595841"/>
    </source>
</evidence>
<feature type="transmembrane region" description="Helical" evidence="1">
    <location>
        <begin position="199"/>
        <end position="219"/>
    </location>
</feature>
<name>A0ABV8PN09_9FLAO</name>
<dbReference type="Pfam" id="PF12040">
    <property type="entry name" value="DUF3526"/>
    <property type="match status" value="1"/>
</dbReference>
<protein>
    <submittedName>
        <fullName evidence="2">DUF3526 domain-containing protein</fullName>
    </submittedName>
</protein>
<comment type="caution">
    <text evidence="2">The sequence shown here is derived from an EMBL/GenBank/DDBJ whole genome shotgun (WGS) entry which is preliminary data.</text>
</comment>
<dbReference type="InterPro" id="IPR021913">
    <property type="entry name" value="DUF3526"/>
</dbReference>
<evidence type="ECO:0000256" key="1">
    <source>
        <dbReference type="SAM" id="Phobius"/>
    </source>
</evidence>
<feature type="transmembrane region" description="Helical" evidence="1">
    <location>
        <begin position="141"/>
        <end position="163"/>
    </location>
</feature>
<gene>
    <name evidence="2" type="ORF">ACFOWS_09345</name>
</gene>
<sequence length="476" mass="54167">MLSYNFKYELKMLLRSRWIQLLSIILVLLFGFATYNGSQKVEKRKKDIAAAQKEVKDDDVKMLKLLDSVERGLEVSASSWTIPTSPMAVGNYHPRVAAMEPQPLAFLATGQADLFTHYVKPKVSGDDFALNFTEMTSPVQLLFGSFDLAFVFVYLLPLLIIAFSYNILSSEKESGSLRLLAAQPIGLRLWLLQKMGLRFFWLAVIVVLALTIAFLAIGMNPFGQFQSFVGLLGLIQAYMLFWFAIAFLVNLMVGSSAKNAVALLGLWVVFVLLVPSVLNQLGNTLYPMPSRTLMINEMRILKAEATKKQDEILDNFLRDHPEYAINDSTQRRGFYHRYMASQKLLKEELGPVVNTYEEQLQRQQDWIGALKWISPAIIIQESLNKMAGTSTQDYESYRKQVVAFAGKWREHFMPFLYNNVEFSQEDYPSLPRFQYQPLSQRNVPSNILMLLVISMVMIGFGFVMTGSKKEKGILTN</sequence>
<reference evidence="3" key="1">
    <citation type="journal article" date="2019" name="Int. J. Syst. Evol. Microbiol.">
        <title>The Global Catalogue of Microorganisms (GCM) 10K type strain sequencing project: providing services to taxonomists for standard genome sequencing and annotation.</title>
        <authorList>
            <consortium name="The Broad Institute Genomics Platform"/>
            <consortium name="The Broad Institute Genome Sequencing Center for Infectious Disease"/>
            <person name="Wu L."/>
            <person name="Ma J."/>
        </authorList>
    </citation>
    <scope>NUCLEOTIDE SEQUENCE [LARGE SCALE GENOMIC DNA]</scope>
    <source>
        <strain evidence="3">CGMCC 1.15774</strain>
    </source>
</reference>
<feature type="transmembrane region" description="Helical" evidence="1">
    <location>
        <begin position="18"/>
        <end position="36"/>
    </location>
</feature>
<feature type="transmembrane region" description="Helical" evidence="1">
    <location>
        <begin position="231"/>
        <end position="253"/>
    </location>
</feature>
<feature type="transmembrane region" description="Helical" evidence="1">
    <location>
        <begin position="447"/>
        <end position="466"/>
    </location>
</feature>
<keyword evidence="1" id="KW-0472">Membrane</keyword>